<dbReference type="Pfam" id="PF00646">
    <property type="entry name" value="F-box"/>
    <property type="match status" value="1"/>
</dbReference>
<dbReference type="Proteomes" id="UP001412067">
    <property type="component" value="Unassembled WGS sequence"/>
</dbReference>
<comment type="caution">
    <text evidence="3">The sequence shown here is derived from an EMBL/GenBank/DDBJ whole genome shotgun (WGS) entry which is preliminary data.</text>
</comment>
<reference evidence="3 4" key="1">
    <citation type="journal article" date="2022" name="Nat. Plants">
        <title>Genomes of leafy and leafless Platanthera orchids illuminate the evolution of mycoheterotrophy.</title>
        <authorList>
            <person name="Li M.H."/>
            <person name="Liu K.W."/>
            <person name="Li Z."/>
            <person name="Lu H.C."/>
            <person name="Ye Q.L."/>
            <person name="Zhang D."/>
            <person name="Wang J.Y."/>
            <person name="Li Y.F."/>
            <person name="Zhong Z.M."/>
            <person name="Liu X."/>
            <person name="Yu X."/>
            <person name="Liu D.K."/>
            <person name="Tu X.D."/>
            <person name="Liu B."/>
            <person name="Hao Y."/>
            <person name="Liao X.Y."/>
            <person name="Jiang Y.T."/>
            <person name="Sun W.H."/>
            <person name="Chen J."/>
            <person name="Chen Y.Q."/>
            <person name="Ai Y."/>
            <person name="Zhai J.W."/>
            <person name="Wu S.S."/>
            <person name="Zhou Z."/>
            <person name="Hsiao Y.Y."/>
            <person name="Wu W.L."/>
            <person name="Chen Y.Y."/>
            <person name="Lin Y.F."/>
            <person name="Hsu J.L."/>
            <person name="Li C.Y."/>
            <person name="Wang Z.W."/>
            <person name="Zhao X."/>
            <person name="Zhong W.Y."/>
            <person name="Ma X.K."/>
            <person name="Ma L."/>
            <person name="Huang J."/>
            <person name="Chen G.Z."/>
            <person name="Huang M.Z."/>
            <person name="Huang L."/>
            <person name="Peng D.H."/>
            <person name="Luo Y.B."/>
            <person name="Zou S.Q."/>
            <person name="Chen S.P."/>
            <person name="Lan S."/>
            <person name="Tsai W.C."/>
            <person name="Van de Peer Y."/>
            <person name="Liu Z.J."/>
        </authorList>
    </citation>
    <scope>NUCLEOTIDE SEQUENCE [LARGE SCALE GENOMIC DNA]</scope>
    <source>
        <strain evidence="3">Lor288</strain>
    </source>
</reference>
<protein>
    <recommendedName>
        <fullName evidence="2">F-box domain-containing protein</fullName>
    </recommendedName>
</protein>
<sequence length="254" mass="29009">MTTGKRKRISELLTAEVEKMAAAPEWGSPETAEESEEMKGRSLGRDPLEVLGPDILLMVMKLVDACSAALSASVSRGWNRVVASDHLWGPLCEELFKGKAHIPRSSMFRGAKKLAVYSMSMIDAKRKRIVKEDLCDHVWEFHFKMSAPEYWLNLDPWWRGLGPPMRRYFHPDGSQTADPGDLVWGGHECAFSIVTSYVGEEGRIRRHYVRINRWEEMTVSRREDWSWEMANQLCCYNSIPDSHKVGTGPFFPVC</sequence>
<proteinExistence type="predicted"/>
<evidence type="ECO:0000259" key="2">
    <source>
        <dbReference type="Pfam" id="PF00646"/>
    </source>
</evidence>
<gene>
    <name evidence="3" type="ORF">KSP40_PGU002110</name>
</gene>
<dbReference type="Gene3D" id="1.20.1280.50">
    <property type="match status" value="1"/>
</dbReference>
<accession>A0ABR2MNL4</accession>
<evidence type="ECO:0000256" key="1">
    <source>
        <dbReference type="SAM" id="MobiDB-lite"/>
    </source>
</evidence>
<dbReference type="EMBL" id="JBBWWR010000005">
    <property type="protein sequence ID" value="KAK8965770.1"/>
    <property type="molecule type" value="Genomic_DNA"/>
</dbReference>
<dbReference type="InterPro" id="IPR001810">
    <property type="entry name" value="F-box_dom"/>
</dbReference>
<name>A0ABR2MNL4_9ASPA</name>
<keyword evidence="4" id="KW-1185">Reference proteome</keyword>
<evidence type="ECO:0000313" key="4">
    <source>
        <dbReference type="Proteomes" id="UP001412067"/>
    </source>
</evidence>
<dbReference type="InterPro" id="IPR036047">
    <property type="entry name" value="F-box-like_dom_sf"/>
</dbReference>
<dbReference type="SUPFAM" id="SSF81383">
    <property type="entry name" value="F-box domain"/>
    <property type="match status" value="1"/>
</dbReference>
<organism evidence="3 4">
    <name type="scientific">Platanthera guangdongensis</name>
    <dbReference type="NCBI Taxonomy" id="2320717"/>
    <lineage>
        <taxon>Eukaryota</taxon>
        <taxon>Viridiplantae</taxon>
        <taxon>Streptophyta</taxon>
        <taxon>Embryophyta</taxon>
        <taxon>Tracheophyta</taxon>
        <taxon>Spermatophyta</taxon>
        <taxon>Magnoliopsida</taxon>
        <taxon>Liliopsida</taxon>
        <taxon>Asparagales</taxon>
        <taxon>Orchidaceae</taxon>
        <taxon>Orchidoideae</taxon>
        <taxon>Orchideae</taxon>
        <taxon>Orchidinae</taxon>
        <taxon>Platanthera</taxon>
    </lineage>
</organism>
<dbReference type="PANTHER" id="PTHR48218:SF3">
    <property type="entry name" value="OS07G0170800 PROTEIN"/>
    <property type="match status" value="1"/>
</dbReference>
<feature type="domain" description="F-box" evidence="2">
    <location>
        <begin position="51"/>
        <end position="88"/>
    </location>
</feature>
<dbReference type="PANTHER" id="PTHR48218">
    <property type="entry name" value="F-BOX DOMAIN CONTAINING PROTEIN"/>
    <property type="match status" value="1"/>
</dbReference>
<feature type="region of interest" description="Disordered" evidence="1">
    <location>
        <begin position="20"/>
        <end position="45"/>
    </location>
</feature>
<evidence type="ECO:0000313" key="3">
    <source>
        <dbReference type="EMBL" id="KAK8965770.1"/>
    </source>
</evidence>